<sequence>MSDVTIFAPSPTLTVTVEEHGGEPDIHVHAGGQGVWQARMLLRLGASVTMCCTLTGEVGRMLRHLLEDEGIGVAGLERPGKGSAYVHDRRGGERRVIAETEGEPLARHDLDELYGLTLREGLASGLAILSGPAGDEALPADTYRRLAADLREGGAKVIVDLAGERLDAALEGGVDVLKVSDEELTRGGFVTNGSVAEIMTAMRALHGKGAEAVIVSRATDPLLILDAQGFAEVTQPRMSVADTRGAGDSLTAGVAAGMVRGERPRDAVVTGAAAGALNVTRHGLGTGDADTIAKLRESVTVREILDDSAAHISQPVTGHVSPDGLAALAEPEDER</sequence>
<comment type="similarity">
    <text evidence="1">Belongs to the carbohydrate kinase PfkB family.</text>
</comment>
<dbReference type="InterPro" id="IPR002173">
    <property type="entry name" value="Carboh/pur_kinase_PfkB_CS"/>
</dbReference>
<dbReference type="PIRSF" id="PIRSF000535">
    <property type="entry name" value="1PFK/6PFK/LacC"/>
    <property type="match status" value="1"/>
</dbReference>
<keyword evidence="3" id="KW-0547">Nucleotide-binding</keyword>
<proteinExistence type="inferred from homology"/>
<organism evidence="9 10">
    <name type="scientific">Microbacterium salsuginis</name>
    <dbReference type="NCBI Taxonomy" id="2722803"/>
    <lineage>
        <taxon>Bacteria</taxon>
        <taxon>Bacillati</taxon>
        <taxon>Actinomycetota</taxon>
        <taxon>Actinomycetes</taxon>
        <taxon>Micrococcales</taxon>
        <taxon>Microbacteriaceae</taxon>
        <taxon>Microbacterium</taxon>
    </lineage>
</organism>
<dbReference type="InterPro" id="IPR011611">
    <property type="entry name" value="PfkB_dom"/>
</dbReference>
<evidence type="ECO:0000259" key="8">
    <source>
        <dbReference type="Pfam" id="PF00294"/>
    </source>
</evidence>
<dbReference type="SUPFAM" id="SSF53613">
    <property type="entry name" value="Ribokinase-like"/>
    <property type="match status" value="1"/>
</dbReference>
<evidence type="ECO:0000313" key="9">
    <source>
        <dbReference type="EMBL" id="NLP83694.1"/>
    </source>
</evidence>
<evidence type="ECO:0000256" key="7">
    <source>
        <dbReference type="SAM" id="MobiDB-lite"/>
    </source>
</evidence>
<gene>
    <name evidence="9" type="ORF">HF576_07535</name>
</gene>
<reference evidence="9 10" key="1">
    <citation type="submission" date="2020-04" db="EMBL/GenBank/DDBJ databases">
        <title>CFH 90308 Microbacterium sp.</title>
        <authorList>
            <person name="Nie G."/>
            <person name="Ming H."/>
            <person name="Xia T."/>
        </authorList>
    </citation>
    <scope>NUCLEOTIDE SEQUENCE [LARGE SCALE GENOMIC DNA]</scope>
    <source>
        <strain evidence="9 10">CFH 90308</strain>
    </source>
</reference>
<evidence type="ECO:0000313" key="10">
    <source>
        <dbReference type="Proteomes" id="UP001429745"/>
    </source>
</evidence>
<keyword evidence="2 6" id="KW-0808">Transferase</keyword>
<dbReference type="Gene3D" id="3.40.1190.20">
    <property type="match status" value="1"/>
</dbReference>
<dbReference type="Proteomes" id="UP001429745">
    <property type="component" value="Unassembled WGS sequence"/>
</dbReference>
<evidence type="ECO:0000256" key="5">
    <source>
        <dbReference type="ARBA" id="ARBA00022840"/>
    </source>
</evidence>
<dbReference type="InterPro" id="IPR029056">
    <property type="entry name" value="Ribokinase-like"/>
</dbReference>
<dbReference type="InterPro" id="IPR017583">
    <property type="entry name" value="Tagatose/fructose_Pkinase"/>
</dbReference>
<keyword evidence="10" id="KW-1185">Reference proteome</keyword>
<evidence type="ECO:0000256" key="3">
    <source>
        <dbReference type="ARBA" id="ARBA00022741"/>
    </source>
</evidence>
<dbReference type="PANTHER" id="PTHR46566:SF2">
    <property type="entry name" value="ATP-DEPENDENT 6-PHOSPHOFRUCTOKINASE ISOZYME 2"/>
    <property type="match status" value="1"/>
</dbReference>
<accession>A0ABX1KCC2</accession>
<evidence type="ECO:0000256" key="4">
    <source>
        <dbReference type="ARBA" id="ARBA00022777"/>
    </source>
</evidence>
<keyword evidence="4" id="KW-0418">Kinase</keyword>
<evidence type="ECO:0000256" key="2">
    <source>
        <dbReference type="ARBA" id="ARBA00022679"/>
    </source>
</evidence>
<dbReference type="PANTHER" id="PTHR46566">
    <property type="entry name" value="1-PHOSPHOFRUCTOKINASE-RELATED"/>
    <property type="match status" value="1"/>
</dbReference>
<dbReference type="RefSeq" id="WP_168912206.1">
    <property type="nucleotide sequence ID" value="NZ_JABACI010000002.1"/>
</dbReference>
<dbReference type="PROSITE" id="PS00584">
    <property type="entry name" value="PFKB_KINASES_2"/>
    <property type="match status" value="1"/>
</dbReference>
<feature type="domain" description="Carbohydrate kinase PfkB" evidence="8">
    <location>
        <begin position="20"/>
        <end position="287"/>
    </location>
</feature>
<evidence type="ECO:0000256" key="1">
    <source>
        <dbReference type="ARBA" id="ARBA00010688"/>
    </source>
</evidence>
<feature type="region of interest" description="Disordered" evidence="7">
    <location>
        <begin position="313"/>
        <end position="335"/>
    </location>
</feature>
<comment type="caution">
    <text evidence="9">The sequence shown here is derived from an EMBL/GenBank/DDBJ whole genome shotgun (WGS) entry which is preliminary data.</text>
</comment>
<dbReference type="Pfam" id="PF00294">
    <property type="entry name" value="PfkB"/>
    <property type="match status" value="1"/>
</dbReference>
<evidence type="ECO:0000256" key="6">
    <source>
        <dbReference type="PIRNR" id="PIRNR000535"/>
    </source>
</evidence>
<dbReference type="EMBL" id="JABACI010000002">
    <property type="protein sequence ID" value="NLP83694.1"/>
    <property type="molecule type" value="Genomic_DNA"/>
</dbReference>
<protein>
    <submittedName>
        <fullName evidence="9">Phosphofructokinase</fullName>
    </submittedName>
</protein>
<name>A0ABX1KCC2_9MICO</name>
<keyword evidence="5" id="KW-0067">ATP-binding</keyword>